<keyword evidence="1" id="KW-0812">Transmembrane</keyword>
<feature type="transmembrane region" description="Helical" evidence="1">
    <location>
        <begin position="20"/>
        <end position="38"/>
    </location>
</feature>
<keyword evidence="1" id="KW-0472">Membrane</keyword>
<accession>A0A839ELP4</accession>
<gene>
    <name evidence="2" type="ORF">FHW16_001292</name>
</gene>
<comment type="caution">
    <text evidence="2">The sequence shown here is derived from an EMBL/GenBank/DDBJ whole genome shotgun (WGS) entry which is preliminary data.</text>
</comment>
<evidence type="ECO:0000313" key="2">
    <source>
        <dbReference type="EMBL" id="MBA8877610.1"/>
    </source>
</evidence>
<dbReference type="AlphaFoldDB" id="A0A839ELP4"/>
<name>A0A839ELP4_9HYPH</name>
<proteinExistence type="predicted"/>
<dbReference type="EMBL" id="JACGXN010000001">
    <property type="protein sequence ID" value="MBA8877610.1"/>
    <property type="molecule type" value="Genomic_DNA"/>
</dbReference>
<protein>
    <submittedName>
        <fullName evidence="2">Uncharacterized protein</fullName>
    </submittedName>
</protein>
<organism evidence="2 3">
    <name type="scientific">Phyllobacterium myrsinacearum</name>
    <dbReference type="NCBI Taxonomy" id="28101"/>
    <lineage>
        <taxon>Bacteria</taxon>
        <taxon>Pseudomonadati</taxon>
        <taxon>Pseudomonadota</taxon>
        <taxon>Alphaproteobacteria</taxon>
        <taxon>Hyphomicrobiales</taxon>
        <taxon>Phyllobacteriaceae</taxon>
        <taxon>Phyllobacterium</taxon>
    </lineage>
</organism>
<keyword evidence="3" id="KW-1185">Reference proteome</keyword>
<dbReference type="Proteomes" id="UP000549052">
    <property type="component" value="Unassembled WGS sequence"/>
</dbReference>
<sequence>MDGEILHGEYQQQMKSHHEFTMMVWYFNASMVAEVCFYRQ</sequence>
<reference evidence="2 3" key="1">
    <citation type="submission" date="2020-07" db="EMBL/GenBank/DDBJ databases">
        <title>Genomic Encyclopedia of Type Strains, Phase IV (KMG-V): Genome sequencing to study the core and pangenomes of soil and plant-associated prokaryotes.</title>
        <authorList>
            <person name="Whitman W."/>
        </authorList>
    </citation>
    <scope>NUCLEOTIDE SEQUENCE [LARGE SCALE GENOMIC DNA]</scope>
    <source>
        <strain evidence="2 3">AN3</strain>
    </source>
</reference>
<evidence type="ECO:0000313" key="3">
    <source>
        <dbReference type="Proteomes" id="UP000549052"/>
    </source>
</evidence>
<keyword evidence="1" id="KW-1133">Transmembrane helix</keyword>
<evidence type="ECO:0000256" key="1">
    <source>
        <dbReference type="SAM" id="Phobius"/>
    </source>
</evidence>